<dbReference type="GO" id="GO:0009229">
    <property type="term" value="P:thiamine diphosphate biosynthetic process"/>
    <property type="evidence" value="ECO:0007669"/>
    <property type="project" value="UniProtKB-UniRule"/>
</dbReference>
<feature type="binding site" evidence="11">
    <location>
        <position position="121"/>
    </location>
    <ligand>
        <name>ATP</name>
        <dbReference type="ChEBI" id="CHEBI:30616"/>
    </ligand>
</feature>
<keyword evidence="5 11" id="KW-0479">Metal-binding</keyword>
<dbReference type="PIRSF" id="PIRSF000513">
    <property type="entry name" value="Thz_kinase"/>
    <property type="match status" value="1"/>
</dbReference>
<dbReference type="NCBIfam" id="NF006830">
    <property type="entry name" value="PRK09355.1"/>
    <property type="match status" value="1"/>
</dbReference>
<evidence type="ECO:0000313" key="12">
    <source>
        <dbReference type="EMBL" id="RXE57350.1"/>
    </source>
</evidence>
<evidence type="ECO:0000256" key="7">
    <source>
        <dbReference type="ARBA" id="ARBA00022777"/>
    </source>
</evidence>
<comment type="similarity">
    <text evidence="11">Belongs to the Thz kinase family.</text>
</comment>
<dbReference type="OrthoDB" id="214286at2157"/>
<protein>
    <recommendedName>
        <fullName evidence="11">Hydroxyethylthiazole kinase</fullName>
        <ecNumber evidence="11">2.7.1.50</ecNumber>
    </recommendedName>
    <alternativeName>
        <fullName evidence="11">4-methyl-5-beta-hydroxyethylthiazole kinase</fullName>
        <shortName evidence="11">TH kinase</shortName>
        <shortName evidence="11">Thz kinase</shortName>
    </alternativeName>
</protein>
<dbReference type="EC" id="2.7.1.50" evidence="11"/>
<dbReference type="GO" id="GO:0009228">
    <property type="term" value="P:thiamine biosynthetic process"/>
    <property type="evidence" value="ECO:0007669"/>
    <property type="project" value="UniProtKB-KW"/>
</dbReference>
<evidence type="ECO:0000256" key="3">
    <source>
        <dbReference type="ARBA" id="ARBA00004868"/>
    </source>
</evidence>
<comment type="cofactor">
    <cofactor evidence="2 11">
        <name>Mg(2+)</name>
        <dbReference type="ChEBI" id="CHEBI:18420"/>
    </cofactor>
</comment>
<dbReference type="InterPro" id="IPR029056">
    <property type="entry name" value="Ribokinase-like"/>
</dbReference>
<keyword evidence="8 11" id="KW-0067">ATP-binding</keyword>
<dbReference type="EMBL" id="LHQS01000001">
    <property type="protein sequence ID" value="RXE57350.1"/>
    <property type="molecule type" value="Genomic_DNA"/>
</dbReference>
<evidence type="ECO:0000256" key="2">
    <source>
        <dbReference type="ARBA" id="ARBA00001946"/>
    </source>
</evidence>
<proteinExistence type="inferred from homology"/>
<dbReference type="SUPFAM" id="SSF53613">
    <property type="entry name" value="Ribokinase-like"/>
    <property type="match status" value="1"/>
</dbReference>
<dbReference type="HAMAP" id="MF_00228">
    <property type="entry name" value="Thz_kinase"/>
    <property type="match status" value="1"/>
</dbReference>
<evidence type="ECO:0000256" key="9">
    <source>
        <dbReference type="ARBA" id="ARBA00022842"/>
    </source>
</evidence>
<comment type="caution">
    <text evidence="12">The sequence shown here is derived from an EMBL/GenBank/DDBJ whole genome shotgun (WGS) entry which is preliminary data.</text>
</comment>
<dbReference type="GO" id="GO:0005524">
    <property type="term" value="F:ATP binding"/>
    <property type="evidence" value="ECO:0007669"/>
    <property type="project" value="UniProtKB-UniRule"/>
</dbReference>
<dbReference type="GO" id="GO:0004417">
    <property type="term" value="F:hydroxyethylthiazole kinase activity"/>
    <property type="evidence" value="ECO:0007669"/>
    <property type="project" value="UniProtKB-UniRule"/>
</dbReference>
<dbReference type="UniPathway" id="UPA00060">
    <property type="reaction ID" value="UER00139"/>
</dbReference>
<evidence type="ECO:0000313" key="13">
    <source>
        <dbReference type="Proteomes" id="UP000290932"/>
    </source>
</evidence>
<evidence type="ECO:0000256" key="11">
    <source>
        <dbReference type="HAMAP-Rule" id="MF_00228"/>
    </source>
</evidence>
<evidence type="ECO:0000256" key="4">
    <source>
        <dbReference type="ARBA" id="ARBA00022679"/>
    </source>
</evidence>
<keyword evidence="6 11" id="KW-0547">Nucleotide-binding</keyword>
<evidence type="ECO:0000256" key="6">
    <source>
        <dbReference type="ARBA" id="ARBA00022741"/>
    </source>
</evidence>
<feature type="binding site" evidence="11">
    <location>
        <position position="167"/>
    </location>
    <ligand>
        <name>ATP</name>
        <dbReference type="ChEBI" id="CHEBI:30616"/>
    </ligand>
</feature>
<keyword evidence="7 11" id="KW-0418">Kinase</keyword>
<dbReference type="Gene3D" id="3.40.1190.20">
    <property type="match status" value="1"/>
</dbReference>
<keyword evidence="10 11" id="KW-0784">Thiamine biosynthesis</keyword>
<feature type="binding site" evidence="11">
    <location>
        <position position="194"/>
    </location>
    <ligand>
        <name>substrate</name>
    </ligand>
</feature>
<comment type="pathway">
    <text evidence="3 11">Cofactor biosynthesis; thiamine diphosphate biosynthesis; 4-methyl-5-(2-phosphoethyl)-thiazole from 5-(2-hydroxyethyl)-4-methylthiazole: step 1/1.</text>
</comment>
<organism evidence="12 13">
    <name type="scientific">Methanoculleus taiwanensis</name>
    <dbReference type="NCBI Taxonomy" id="1550565"/>
    <lineage>
        <taxon>Archaea</taxon>
        <taxon>Methanobacteriati</taxon>
        <taxon>Methanobacteriota</taxon>
        <taxon>Stenosarchaea group</taxon>
        <taxon>Methanomicrobia</taxon>
        <taxon>Methanomicrobiales</taxon>
        <taxon>Methanomicrobiaceae</taxon>
        <taxon>Methanoculleus</taxon>
    </lineage>
</organism>
<dbReference type="InterPro" id="IPR000417">
    <property type="entry name" value="Hyethyz_kinase"/>
</dbReference>
<name>A0A498H6A0_9EURY</name>
<dbReference type="Pfam" id="PF02110">
    <property type="entry name" value="HK"/>
    <property type="match status" value="1"/>
</dbReference>
<comment type="catalytic activity">
    <reaction evidence="1 11">
        <text>5-(2-hydroxyethyl)-4-methylthiazole + ATP = 4-methyl-5-(2-phosphooxyethyl)-thiazole + ADP + H(+)</text>
        <dbReference type="Rhea" id="RHEA:24212"/>
        <dbReference type="ChEBI" id="CHEBI:15378"/>
        <dbReference type="ChEBI" id="CHEBI:17957"/>
        <dbReference type="ChEBI" id="CHEBI:30616"/>
        <dbReference type="ChEBI" id="CHEBI:58296"/>
        <dbReference type="ChEBI" id="CHEBI:456216"/>
        <dbReference type="EC" id="2.7.1.50"/>
    </reaction>
</comment>
<comment type="function">
    <text evidence="11">Catalyzes the phosphorylation of the hydroxyl group of 4-methyl-5-beta-hydroxyethylthiazole (THZ).</text>
</comment>
<gene>
    <name evidence="11" type="primary">thiM</name>
    <name evidence="12" type="ORF">ABH15_04465</name>
</gene>
<evidence type="ECO:0000256" key="8">
    <source>
        <dbReference type="ARBA" id="ARBA00022840"/>
    </source>
</evidence>
<dbReference type="GO" id="GO:0000287">
    <property type="term" value="F:magnesium ion binding"/>
    <property type="evidence" value="ECO:0007669"/>
    <property type="project" value="UniProtKB-UniRule"/>
</dbReference>
<accession>A0A498H6A0</accession>
<dbReference type="AlphaFoldDB" id="A0A498H6A0"/>
<evidence type="ECO:0000256" key="10">
    <source>
        <dbReference type="ARBA" id="ARBA00022977"/>
    </source>
</evidence>
<keyword evidence="13" id="KW-1185">Reference proteome</keyword>
<keyword evidence="4 11" id="KW-0808">Transferase</keyword>
<dbReference type="CDD" id="cd01170">
    <property type="entry name" value="THZ_kinase"/>
    <property type="match status" value="1"/>
</dbReference>
<evidence type="ECO:0000256" key="5">
    <source>
        <dbReference type="ARBA" id="ARBA00022723"/>
    </source>
</evidence>
<feature type="binding site" evidence="11">
    <location>
        <position position="45"/>
    </location>
    <ligand>
        <name>substrate</name>
    </ligand>
</feature>
<sequence length="269" mass="27187">MNPTTCADILARVRSARPLVHHITNCVTINDCANITIAAGAAPVMAAAPEEAGEMVGAAGALVLNIGTLSRDQVESMLIAGVRANELGIPVVLDPVGAGATRLRTESVARLLDRIEIAVLKGNAGEIGTIAGTGGRVRGVDSGGVTGDPVETARECARTTGAVIAMSGATDIVTDGRRVVLVENGTPLMGQLSGTGCMAASVTGAFVAVESDRTIAAAAALAAFGRAGERAAAKASGPYSFRTGLIDELFTLTEDDLAGHTRVRTIDGL</sequence>
<evidence type="ECO:0000256" key="1">
    <source>
        <dbReference type="ARBA" id="ARBA00001771"/>
    </source>
</evidence>
<dbReference type="RefSeq" id="WP_128693144.1">
    <property type="nucleotide sequence ID" value="NZ_LHQS01000001.1"/>
</dbReference>
<dbReference type="PRINTS" id="PR01099">
    <property type="entry name" value="HYETHTZKNASE"/>
</dbReference>
<keyword evidence="9 11" id="KW-0460">Magnesium</keyword>
<dbReference type="NCBIfam" id="TIGR00694">
    <property type="entry name" value="thiM"/>
    <property type="match status" value="1"/>
</dbReference>
<dbReference type="Proteomes" id="UP000290932">
    <property type="component" value="Unassembled WGS sequence"/>
</dbReference>
<reference evidence="12 13" key="1">
    <citation type="journal article" date="2015" name="Int. J. Syst. Evol. Microbiol.">
        <title>Methanoculleus taiwanensis sp. nov., a methanogen isolated from deep marine sediment at the deformation front area near Taiwan.</title>
        <authorList>
            <person name="Weng C.Y."/>
            <person name="Chen S.C."/>
            <person name="Lai M.C."/>
            <person name="Wu S.Y."/>
            <person name="Lin S."/>
            <person name="Yang T.F."/>
            <person name="Chen P.C."/>
        </authorList>
    </citation>
    <scope>NUCLEOTIDE SEQUENCE [LARGE SCALE GENOMIC DNA]</scope>
    <source>
        <strain evidence="12 13">CYW4</strain>
    </source>
</reference>